<dbReference type="SUPFAM" id="SSF81383">
    <property type="entry name" value="F-box domain"/>
    <property type="match status" value="1"/>
</dbReference>
<dbReference type="Pfam" id="PF24758">
    <property type="entry name" value="LRR_At5g56370"/>
    <property type="match status" value="1"/>
</dbReference>
<comment type="caution">
    <text evidence="2">The sequence shown here is derived from an EMBL/GenBank/DDBJ whole genome shotgun (WGS) entry which is preliminary data.</text>
</comment>
<dbReference type="Proteomes" id="UP001054252">
    <property type="component" value="Unassembled WGS sequence"/>
</dbReference>
<dbReference type="Gene3D" id="3.80.10.10">
    <property type="entry name" value="Ribonuclease Inhibitor"/>
    <property type="match status" value="1"/>
</dbReference>
<evidence type="ECO:0000313" key="3">
    <source>
        <dbReference type="Proteomes" id="UP001054252"/>
    </source>
</evidence>
<dbReference type="InterPro" id="IPR001810">
    <property type="entry name" value="F-box_dom"/>
</dbReference>
<dbReference type="CDD" id="cd22160">
    <property type="entry name" value="F-box_AtFBL13-like"/>
    <property type="match status" value="1"/>
</dbReference>
<dbReference type="InterPro" id="IPR053197">
    <property type="entry name" value="F-box_SCFL_complex_component"/>
</dbReference>
<protein>
    <recommendedName>
        <fullName evidence="1">F-box domain-containing protein</fullName>
    </recommendedName>
</protein>
<dbReference type="SMART" id="SM00256">
    <property type="entry name" value="FBOX"/>
    <property type="match status" value="1"/>
</dbReference>
<evidence type="ECO:0000259" key="1">
    <source>
        <dbReference type="PROSITE" id="PS50181"/>
    </source>
</evidence>
<proteinExistence type="predicted"/>
<dbReference type="Pfam" id="PF00646">
    <property type="entry name" value="F-box"/>
    <property type="match status" value="1"/>
</dbReference>
<dbReference type="SUPFAM" id="SSF52047">
    <property type="entry name" value="RNI-like"/>
    <property type="match status" value="1"/>
</dbReference>
<sequence>MEATMAGTEDRISDFPDEILHQILSFLPIKAATQTTVLSRRWKHILDSYPVVDFSQSSIFGLRYEYIQSQLDSDFSRKEWPQYWETFEKFTKIVDDKLQKLCEYGIGIQKFKLSIALVDPEFDSFFDEWMDVVSEKHVRELDLLIMVGGGGCYVLPETIFASKCLTVLKISGFNLTLVHPVTVDLHSLRTLTLKGVYLDEDMLQNLISGCPLVEDLCLSFRRELMGDSCVPFPFRIKMVNICGLFKLANLTIGMLSPGLVPTIKLSRCQDLRRVSLHQVNLKFCVFNDVNFPQIEFISLSNITFNEVCKISSYRLKTLIIDGCRREEEKLNIFAPNLISVEHTYLVHYSILGFFKFLADLNADCNLKVCLYYVNGNLHIPWYIGLKEHLQKQKQTKTLEVFFGHPCEIVFDWEEAEKSNCLLPPHALNCLVLKCMSLKILSCLDFNAVMDSFFWCCRPQVLSTHTQPRRFIKFLFKTLKNRENEGCCSSSEIKCWRHEGCCGSSEIKCWRHSLKKVSDVVIFEYKGIEEKMPLCWDTFKKTAPENWAIRSEESQN</sequence>
<dbReference type="InterPro" id="IPR032675">
    <property type="entry name" value="LRR_dom_sf"/>
</dbReference>
<gene>
    <name evidence="2" type="ORF">SLEP1_g26743</name>
</gene>
<reference evidence="2 3" key="1">
    <citation type="journal article" date="2021" name="Commun. Biol.">
        <title>The genome of Shorea leprosula (Dipterocarpaceae) highlights the ecological relevance of drought in aseasonal tropical rainforests.</title>
        <authorList>
            <person name="Ng K.K.S."/>
            <person name="Kobayashi M.J."/>
            <person name="Fawcett J.A."/>
            <person name="Hatakeyama M."/>
            <person name="Paape T."/>
            <person name="Ng C.H."/>
            <person name="Ang C.C."/>
            <person name="Tnah L.H."/>
            <person name="Lee C.T."/>
            <person name="Nishiyama T."/>
            <person name="Sese J."/>
            <person name="O'Brien M.J."/>
            <person name="Copetti D."/>
            <person name="Mohd Noor M.I."/>
            <person name="Ong R.C."/>
            <person name="Putra M."/>
            <person name="Sireger I.Z."/>
            <person name="Indrioko S."/>
            <person name="Kosugi Y."/>
            <person name="Izuno A."/>
            <person name="Isagi Y."/>
            <person name="Lee S.L."/>
            <person name="Shimizu K.K."/>
        </authorList>
    </citation>
    <scope>NUCLEOTIDE SEQUENCE [LARGE SCALE GENOMIC DNA]</scope>
    <source>
        <strain evidence="2">214</strain>
    </source>
</reference>
<dbReference type="AlphaFoldDB" id="A0AAV5JQX6"/>
<dbReference type="InterPro" id="IPR053781">
    <property type="entry name" value="F-box_AtFBL13-like"/>
</dbReference>
<dbReference type="InterPro" id="IPR055411">
    <property type="entry name" value="LRR_FXL15/At3g58940/PEG3-like"/>
</dbReference>
<dbReference type="PANTHER" id="PTHR34223">
    <property type="entry name" value="OS11G0201299 PROTEIN"/>
    <property type="match status" value="1"/>
</dbReference>
<dbReference type="PROSITE" id="PS50181">
    <property type="entry name" value="FBOX"/>
    <property type="match status" value="1"/>
</dbReference>
<name>A0AAV5JQX6_9ROSI</name>
<keyword evidence="3" id="KW-1185">Reference proteome</keyword>
<dbReference type="PANTHER" id="PTHR34223:SF51">
    <property type="entry name" value="OS06G0556300 PROTEIN"/>
    <property type="match status" value="1"/>
</dbReference>
<evidence type="ECO:0000313" key="2">
    <source>
        <dbReference type="EMBL" id="GKV16032.1"/>
    </source>
</evidence>
<feature type="domain" description="F-box" evidence="1">
    <location>
        <begin position="9"/>
        <end position="57"/>
    </location>
</feature>
<dbReference type="EMBL" id="BPVZ01000044">
    <property type="protein sequence ID" value="GKV16032.1"/>
    <property type="molecule type" value="Genomic_DNA"/>
</dbReference>
<accession>A0AAV5JQX6</accession>
<dbReference type="Gene3D" id="1.20.1280.50">
    <property type="match status" value="1"/>
</dbReference>
<dbReference type="InterPro" id="IPR036047">
    <property type="entry name" value="F-box-like_dom_sf"/>
</dbReference>
<organism evidence="2 3">
    <name type="scientific">Rubroshorea leprosula</name>
    <dbReference type="NCBI Taxonomy" id="152421"/>
    <lineage>
        <taxon>Eukaryota</taxon>
        <taxon>Viridiplantae</taxon>
        <taxon>Streptophyta</taxon>
        <taxon>Embryophyta</taxon>
        <taxon>Tracheophyta</taxon>
        <taxon>Spermatophyta</taxon>
        <taxon>Magnoliopsida</taxon>
        <taxon>eudicotyledons</taxon>
        <taxon>Gunneridae</taxon>
        <taxon>Pentapetalae</taxon>
        <taxon>rosids</taxon>
        <taxon>malvids</taxon>
        <taxon>Malvales</taxon>
        <taxon>Dipterocarpaceae</taxon>
        <taxon>Rubroshorea</taxon>
    </lineage>
</organism>